<comment type="pathway">
    <text evidence="2">Amino-acid biosynthesis; L-cysteine biosynthesis; L-cysteine from L-serine: step 2/2.</text>
</comment>
<reference evidence="7 8" key="1">
    <citation type="submission" date="2010-02" db="EMBL/GenBank/DDBJ databases">
        <authorList>
            <person name="Weinstock G."/>
            <person name="Sodergren E."/>
            <person name="Clifton S."/>
            <person name="Fulton L."/>
            <person name="Fulton B."/>
            <person name="Courtney L."/>
            <person name="Fronick C."/>
            <person name="Harrison M."/>
            <person name="Strong C."/>
            <person name="Farmer C."/>
            <person name="Delahaunty K."/>
            <person name="Markovic C."/>
            <person name="Hall O."/>
            <person name="Minx P."/>
            <person name="Tomlinson C."/>
            <person name="Mitreva M."/>
            <person name="Nelson J."/>
            <person name="Hou S."/>
            <person name="Wollam A."/>
            <person name="Pepin K.H."/>
            <person name="Johnson M."/>
            <person name="Bhonagiri V."/>
            <person name="Zhang X."/>
            <person name="Suruliraj S."/>
            <person name="Warren W."/>
            <person name="Chinwalla A."/>
            <person name="Mardis E.R."/>
            <person name="Wilson R.K."/>
        </authorList>
    </citation>
    <scope>NUCLEOTIDE SEQUENCE [LARGE SCALE GENOMIC DNA]</scope>
    <source>
        <strain evidence="7 8">ATCC 23685</strain>
    </source>
</reference>
<feature type="domain" description="Tryptophan synthase beta chain-like PALP" evidence="6">
    <location>
        <begin position="7"/>
        <end position="94"/>
    </location>
</feature>
<dbReference type="Gene3D" id="3.40.50.1100">
    <property type="match status" value="2"/>
</dbReference>
<dbReference type="RefSeq" id="WP_005286665.1">
    <property type="nucleotide sequence ID" value="NZ_GG739633.1"/>
</dbReference>
<evidence type="ECO:0000313" key="7">
    <source>
        <dbReference type="EMBL" id="EFE22726.1"/>
    </source>
</evidence>
<keyword evidence="4" id="KW-0663">Pyridoxal phosphate</keyword>
<comment type="cofactor">
    <cofactor evidence="1">
        <name>pyridoxal 5'-phosphate</name>
        <dbReference type="ChEBI" id="CHEBI:597326"/>
    </cofactor>
</comment>
<dbReference type="InterPro" id="IPR001216">
    <property type="entry name" value="P-phosphate_BS"/>
</dbReference>
<dbReference type="SUPFAM" id="SSF53686">
    <property type="entry name" value="Tryptophan synthase beta subunit-like PLP-dependent enzymes"/>
    <property type="match status" value="1"/>
</dbReference>
<sequence length="94" mass="10030">MITDSILDLIGNTPLLRLQRLESGLCELLLKLENHNPGGSIKDRVALAMINEAERRGELRPGGTLIEASAGNTGLGLALVASLRGYKLILVVPD</sequence>
<dbReference type="Proteomes" id="UP000003692">
    <property type="component" value="Unassembled WGS sequence"/>
</dbReference>
<evidence type="ECO:0000256" key="5">
    <source>
        <dbReference type="ARBA" id="ARBA00047931"/>
    </source>
</evidence>
<evidence type="ECO:0000256" key="2">
    <source>
        <dbReference type="ARBA" id="ARBA00004962"/>
    </source>
</evidence>
<dbReference type="GO" id="GO:0006535">
    <property type="term" value="P:cysteine biosynthetic process from serine"/>
    <property type="evidence" value="ECO:0007669"/>
    <property type="project" value="InterPro"/>
</dbReference>
<comment type="caution">
    <text evidence="7">The sequence shown here is derived from an EMBL/GenBank/DDBJ whole genome shotgun (WGS) entry which is preliminary data.</text>
</comment>
<dbReference type="AlphaFoldDB" id="D4F687"/>
<proteinExistence type="predicted"/>
<evidence type="ECO:0000256" key="3">
    <source>
        <dbReference type="ARBA" id="ARBA00012681"/>
    </source>
</evidence>
<dbReference type="InterPro" id="IPR050214">
    <property type="entry name" value="Cys_Synth/Cystath_Beta-Synth"/>
</dbReference>
<name>D4F687_EDWTA</name>
<evidence type="ECO:0000256" key="4">
    <source>
        <dbReference type="ARBA" id="ARBA00022898"/>
    </source>
</evidence>
<feature type="non-terminal residue" evidence="7">
    <location>
        <position position="94"/>
    </location>
</feature>
<dbReference type="PROSITE" id="PS00901">
    <property type="entry name" value="CYS_SYNTHASE"/>
    <property type="match status" value="1"/>
</dbReference>
<comment type="catalytic activity">
    <reaction evidence="5">
        <text>O-acetyl-L-serine + hydrogen sulfide = L-cysteine + acetate</text>
        <dbReference type="Rhea" id="RHEA:14829"/>
        <dbReference type="ChEBI" id="CHEBI:29919"/>
        <dbReference type="ChEBI" id="CHEBI:30089"/>
        <dbReference type="ChEBI" id="CHEBI:35235"/>
        <dbReference type="ChEBI" id="CHEBI:58340"/>
        <dbReference type="EC" id="2.5.1.47"/>
    </reaction>
</comment>
<organism evidence="7 8">
    <name type="scientific">Edwardsiella tarda ATCC 23685</name>
    <dbReference type="NCBI Taxonomy" id="500638"/>
    <lineage>
        <taxon>Bacteria</taxon>
        <taxon>Pseudomonadati</taxon>
        <taxon>Pseudomonadota</taxon>
        <taxon>Gammaproteobacteria</taxon>
        <taxon>Enterobacterales</taxon>
        <taxon>Hafniaceae</taxon>
        <taxon>Edwardsiella</taxon>
    </lineage>
</organism>
<dbReference type="EC" id="2.5.1.47" evidence="3"/>
<accession>D4F687</accession>
<evidence type="ECO:0000256" key="1">
    <source>
        <dbReference type="ARBA" id="ARBA00001933"/>
    </source>
</evidence>
<dbReference type="InterPro" id="IPR036052">
    <property type="entry name" value="TrpB-like_PALP_sf"/>
</dbReference>
<dbReference type="EMBL" id="ADGK01000188">
    <property type="protein sequence ID" value="EFE22726.1"/>
    <property type="molecule type" value="Genomic_DNA"/>
</dbReference>
<dbReference type="Pfam" id="PF00291">
    <property type="entry name" value="PALP"/>
    <property type="match status" value="1"/>
</dbReference>
<evidence type="ECO:0000313" key="8">
    <source>
        <dbReference type="Proteomes" id="UP000003692"/>
    </source>
</evidence>
<protein>
    <recommendedName>
        <fullName evidence="3">cysteine synthase</fullName>
        <ecNumber evidence="3">2.5.1.47</ecNumber>
    </recommendedName>
</protein>
<dbReference type="GO" id="GO:0004124">
    <property type="term" value="F:cysteine synthase activity"/>
    <property type="evidence" value="ECO:0007669"/>
    <property type="project" value="UniProtKB-EC"/>
</dbReference>
<dbReference type="HOGENOM" id="CLU_021018_2_6_6"/>
<dbReference type="PANTHER" id="PTHR10314">
    <property type="entry name" value="CYSTATHIONINE BETA-SYNTHASE"/>
    <property type="match status" value="1"/>
</dbReference>
<dbReference type="InterPro" id="IPR001926">
    <property type="entry name" value="TrpB-like_PALP"/>
</dbReference>
<gene>
    <name evidence="7" type="ORF">EDWATA_02268</name>
</gene>
<evidence type="ECO:0000259" key="6">
    <source>
        <dbReference type="Pfam" id="PF00291"/>
    </source>
</evidence>